<reference evidence="1 4" key="2">
    <citation type="submission" date="2022-05" db="EMBL/GenBank/DDBJ databases">
        <title>Genome Sequencing of Bee-Associated Microbes.</title>
        <authorList>
            <person name="Dunlap C."/>
        </authorList>
    </citation>
    <scope>NUCLEOTIDE SEQUENCE [LARGE SCALE GENOMIC DNA]</scope>
    <source>
        <strain evidence="1 4">NRRL B-23120</strain>
    </source>
</reference>
<evidence type="ECO:0000313" key="3">
    <source>
        <dbReference type="Proteomes" id="UP000288943"/>
    </source>
</evidence>
<name>A0A410X1U2_9BACL</name>
<dbReference type="Pfam" id="PF01136">
    <property type="entry name" value="Peptidase_U32"/>
    <property type="match status" value="1"/>
</dbReference>
<gene>
    <name evidence="1" type="ORF">M5X16_02930</name>
    <name evidence="2" type="ORF">PC41400_24050</name>
</gene>
<dbReference type="AlphaFoldDB" id="A0A410X1U2"/>
<organism evidence="2 3">
    <name type="scientific">Paenibacillus chitinolyticus</name>
    <dbReference type="NCBI Taxonomy" id="79263"/>
    <lineage>
        <taxon>Bacteria</taxon>
        <taxon>Bacillati</taxon>
        <taxon>Bacillota</taxon>
        <taxon>Bacilli</taxon>
        <taxon>Bacillales</taxon>
        <taxon>Paenibacillaceae</taxon>
        <taxon>Paenibacillus</taxon>
    </lineage>
</organism>
<reference evidence="2 3" key="1">
    <citation type="submission" date="2018-01" db="EMBL/GenBank/DDBJ databases">
        <title>The whole genome sequencing and assembly of Paenibacillus chitinolyticus KCCM 41400 strain.</title>
        <authorList>
            <person name="Kim J.-Y."/>
            <person name="Park M.-K."/>
            <person name="Lee Y.-J."/>
            <person name="Yi H."/>
            <person name="Bahn Y.-S."/>
            <person name="Kim J.F."/>
            <person name="Lee D.-W."/>
        </authorList>
    </citation>
    <scope>NUCLEOTIDE SEQUENCE [LARGE SCALE GENOMIC DNA]</scope>
    <source>
        <strain evidence="2 3">KCCM 41400</strain>
    </source>
</reference>
<keyword evidence="4" id="KW-1185">Reference proteome</keyword>
<evidence type="ECO:0000313" key="2">
    <source>
        <dbReference type="EMBL" id="QAV20583.1"/>
    </source>
</evidence>
<protein>
    <submittedName>
        <fullName evidence="2">U32 family peptidase</fullName>
    </submittedName>
</protein>
<dbReference type="PANTHER" id="PTHR30217">
    <property type="entry name" value="PEPTIDASE U32 FAMILY"/>
    <property type="match status" value="1"/>
</dbReference>
<dbReference type="GeneID" id="95377871"/>
<dbReference type="Proteomes" id="UP001527202">
    <property type="component" value="Unassembled WGS sequence"/>
</dbReference>
<dbReference type="InterPro" id="IPR051454">
    <property type="entry name" value="RNA/ubiquinone_mod_enzymes"/>
</dbReference>
<dbReference type="Proteomes" id="UP000288943">
    <property type="component" value="Chromosome"/>
</dbReference>
<dbReference type="PANTHER" id="PTHR30217:SF7">
    <property type="entry name" value="TRNA HYDROXYLATION PROTEIN P2"/>
    <property type="match status" value="1"/>
</dbReference>
<accession>A0A410X1U2</accession>
<dbReference type="KEGG" id="pchi:PC41400_24050"/>
<proteinExistence type="predicted"/>
<dbReference type="RefSeq" id="WP_042230349.1">
    <property type="nucleotide sequence ID" value="NZ_CP026520.1"/>
</dbReference>
<evidence type="ECO:0000313" key="1">
    <source>
        <dbReference type="EMBL" id="MCY9594725.1"/>
    </source>
</evidence>
<sequence>MIPKPELLITAGTVEEAKRFIEAGADAVLIGEAAFGMRLPGDVTIQDLEELVPYVHDKGAKVYAAVNNVFDNEALLEVEKYLAAISAIGVDGAVYGDPAVLRMVNKAELKLPLHWNAEMTTTNYATANYWASRGAARAVLARELNLEETLEFKLHAKLEVQVQVHGLTNIYHSRRSLVANYVEHLGKDASSVDRSMDNGLFLIEQERQEERYPIYEDSNGTHVMSSDDICMLEDLHELLKGNIDSLKIEGLLKSAEYNETVVRAYRQVIDAYCADPDSYKFNDEMLEPIRRLQDPCRELSFGFFYKEQVY</sequence>
<dbReference type="EMBL" id="JAMDMJ010000003">
    <property type="protein sequence ID" value="MCY9594725.1"/>
    <property type="molecule type" value="Genomic_DNA"/>
</dbReference>
<dbReference type="EMBL" id="CP026520">
    <property type="protein sequence ID" value="QAV20583.1"/>
    <property type="molecule type" value="Genomic_DNA"/>
</dbReference>
<dbReference type="InterPro" id="IPR001539">
    <property type="entry name" value="Peptidase_U32"/>
</dbReference>
<evidence type="ECO:0000313" key="4">
    <source>
        <dbReference type="Proteomes" id="UP001527202"/>
    </source>
</evidence>
<dbReference type="OrthoDB" id="9807498at2"/>